<dbReference type="EMBL" id="JAUSUU010000001">
    <property type="protein sequence ID" value="MDQ0334007.1"/>
    <property type="molecule type" value="Genomic_DNA"/>
</dbReference>
<organism evidence="2 4">
    <name type="scientific">Formosa algae</name>
    <dbReference type="NCBI Taxonomy" id="225843"/>
    <lineage>
        <taxon>Bacteria</taxon>
        <taxon>Pseudomonadati</taxon>
        <taxon>Bacteroidota</taxon>
        <taxon>Flavobacteriia</taxon>
        <taxon>Flavobacteriales</taxon>
        <taxon>Flavobacteriaceae</taxon>
        <taxon>Formosa</taxon>
    </lineage>
</organism>
<name>A0A9X0YIR7_9FLAO</name>
<feature type="transmembrane region" description="Helical" evidence="1">
    <location>
        <begin position="195"/>
        <end position="228"/>
    </location>
</feature>
<dbReference type="Pfam" id="PF26314">
    <property type="entry name" value="MptA_B_family"/>
    <property type="match status" value="1"/>
</dbReference>
<reference evidence="2" key="1">
    <citation type="submission" date="2021-03" db="EMBL/GenBank/DDBJ databases">
        <title>Genomic Encyclopedia of Type Strains, Phase IV (KMG-IV): sequencing the most valuable type-strain genomes for metagenomic binning, comparative biology and taxonomic classification.</title>
        <authorList>
            <person name="Goeker M."/>
        </authorList>
    </citation>
    <scope>NUCLEOTIDE SEQUENCE</scope>
    <source>
        <strain evidence="2">DSM 15523</strain>
        <strain evidence="3 5">DSM 16476</strain>
    </source>
</reference>
<evidence type="ECO:0000313" key="2">
    <source>
        <dbReference type="EMBL" id="MBP1839230.1"/>
    </source>
</evidence>
<protein>
    <recommendedName>
        <fullName evidence="6">Mannosyltransferase</fullName>
    </recommendedName>
</protein>
<dbReference type="AlphaFoldDB" id="A0A9X0YIR7"/>
<evidence type="ECO:0000256" key="1">
    <source>
        <dbReference type="SAM" id="Phobius"/>
    </source>
</evidence>
<gene>
    <name evidence="2" type="ORF">J2Z56_001136</name>
    <name evidence="3" type="ORF">J2Z57_000429</name>
</gene>
<evidence type="ECO:0000313" key="3">
    <source>
        <dbReference type="EMBL" id="MDQ0334007.1"/>
    </source>
</evidence>
<dbReference type="Proteomes" id="UP001231587">
    <property type="component" value="Unassembled WGS sequence"/>
</dbReference>
<keyword evidence="1" id="KW-0472">Membrane</keyword>
<evidence type="ECO:0000313" key="4">
    <source>
        <dbReference type="Proteomes" id="UP001138672"/>
    </source>
</evidence>
<feature type="transmembrane region" description="Helical" evidence="1">
    <location>
        <begin position="267"/>
        <end position="287"/>
    </location>
</feature>
<evidence type="ECO:0000313" key="5">
    <source>
        <dbReference type="Proteomes" id="UP001231587"/>
    </source>
</evidence>
<feature type="transmembrane region" description="Helical" evidence="1">
    <location>
        <begin position="358"/>
        <end position="381"/>
    </location>
</feature>
<sequence>MNTILSVKIKLTITVFLVIFIFSINYIFAYHLIRTEYVKLIILYLSLGALSYKLVKIGQLNSRQLIGVACISRLIFLVATPNLSQDFYRFIWDGRMIFQGYNPYLYTPDFFFAKGELPIPQAEILYNGMGPLSASHFTNYPPVSQFCYFMAAVFANSSILGSIIVMRLLIILADIGILHFGSKLLKHLNLPSNRIFWYFLNPFIIIELTGNLHFEGVMLFFLVLSLYLLQKLKWQWAAVAFSLSVATKLIPLIFLPFIFKYLKLKQGFLFCAIVGLINIALFLPFVSTEFITNYAETVGLWFKNFEFNASLFNIAKGIGFAITGHNKIKLIGPIMAMLVILYIAITTYKAALKDMKNLLVNMLLLIALYYFMATTVHPWYVSLLLVLSMFTSYKFPLVWSVTIIFSYLAYVSSDNTENLWVIAFEYIIVYGVFIYEVLLKKQIGKSVSLQNEVGNSRLNDNTK</sequence>
<dbReference type="OrthoDB" id="1491846at2"/>
<feature type="transmembrane region" description="Helical" evidence="1">
    <location>
        <begin position="393"/>
        <end position="413"/>
    </location>
</feature>
<keyword evidence="5" id="KW-1185">Reference proteome</keyword>
<accession>A0A9X0YIR7</accession>
<feature type="transmembrane region" description="Helical" evidence="1">
    <location>
        <begin position="234"/>
        <end position="255"/>
    </location>
</feature>
<keyword evidence="1" id="KW-1133">Transmembrane helix</keyword>
<keyword evidence="1" id="KW-0812">Transmembrane</keyword>
<feature type="transmembrane region" description="Helical" evidence="1">
    <location>
        <begin position="12"/>
        <end position="31"/>
    </location>
</feature>
<proteinExistence type="predicted"/>
<comment type="caution">
    <text evidence="2">The sequence shown here is derived from an EMBL/GenBank/DDBJ whole genome shotgun (WGS) entry which is preliminary data.</text>
</comment>
<dbReference type="Proteomes" id="UP001138672">
    <property type="component" value="Unassembled WGS sequence"/>
</dbReference>
<feature type="transmembrane region" description="Helical" evidence="1">
    <location>
        <begin position="148"/>
        <end position="175"/>
    </location>
</feature>
<dbReference type="RefSeq" id="WP_057782722.1">
    <property type="nucleotide sequence ID" value="NZ_JAGGJQ010000002.1"/>
</dbReference>
<feature type="transmembrane region" description="Helical" evidence="1">
    <location>
        <begin position="419"/>
        <end position="439"/>
    </location>
</feature>
<dbReference type="EMBL" id="JAGGJQ010000002">
    <property type="protein sequence ID" value="MBP1839230.1"/>
    <property type="molecule type" value="Genomic_DNA"/>
</dbReference>
<evidence type="ECO:0008006" key="6">
    <source>
        <dbReference type="Google" id="ProtNLM"/>
    </source>
</evidence>
<feature type="transmembrane region" description="Helical" evidence="1">
    <location>
        <begin position="330"/>
        <end position="352"/>
    </location>
</feature>